<proteinExistence type="predicted"/>
<sequence length="662" mass="71580">MEKRITHPRQEADDIENETDRVQPWACFKWLAVRRDGRRTEWALDMAGKGEPVGIDKSKFGPALNLRSPSCSSSSSSFNQRSCRRGGGMADGSAPQEEDFTTLPIAERLAHKNWKARVSAYETLIKTFQTTASDSDPAFRPYLNDSDTLKKIITDSNAVAQEKGVECVINLVKFAGENAARTREVVLPALVDKCFGSSRAGTKNHAIELAVQYIEVENGGTGVVENILPGLAAKQPKTVAGCVTALKEIVRLYGITVTPPAPILKALPKIFAHTDKNVRAEGTTLTHVLYQYIGPGIETWLADLKPVQVKELKEAFESMEKEGKGKGSLKPERLTRAAAREAEANEAAGVEEPDAAPEEEAPLDPRMFADEVNIVPKLPANFQAALGSSKWKERKEALDELLNLLNATPRIKEAPELSDVVKSLATCIHKDANINCVTIAANCMEGLAKGMMASFGRYREAIVPPMLERMKERKASVTDAIGAALDAVFTTTVLADILPDILPALGNKNPQVKEGTMKFLTRCLATSATPIPPAQVKPVSEALSSLLEDSFEGARNEAANCLGTLMKMVGERPLNALMDGLADVRKAKVKEAYEKATVKSKAGGAPKPPPPAAKEPPKKRAPAPKKAEAPPAEEVLAQEEKKPSKKPPARLLVRALLSAKCI</sequence>
<organism evidence="1 2">
    <name type="scientific">Phlebia brevispora</name>
    <dbReference type="NCBI Taxonomy" id="194682"/>
    <lineage>
        <taxon>Eukaryota</taxon>
        <taxon>Fungi</taxon>
        <taxon>Dikarya</taxon>
        <taxon>Basidiomycota</taxon>
        <taxon>Agaricomycotina</taxon>
        <taxon>Agaricomycetes</taxon>
        <taxon>Polyporales</taxon>
        <taxon>Meruliaceae</taxon>
        <taxon>Phlebia</taxon>
    </lineage>
</organism>
<name>A0ACC1T4M6_9APHY</name>
<keyword evidence="2" id="KW-1185">Reference proteome</keyword>
<evidence type="ECO:0000313" key="1">
    <source>
        <dbReference type="EMBL" id="KAJ3552810.1"/>
    </source>
</evidence>
<dbReference type="EMBL" id="JANHOG010000614">
    <property type="protein sequence ID" value="KAJ3552810.1"/>
    <property type="molecule type" value="Genomic_DNA"/>
</dbReference>
<accession>A0ACC1T4M6</accession>
<gene>
    <name evidence="1" type="ORF">NM688_g3956</name>
</gene>
<reference evidence="1" key="1">
    <citation type="submission" date="2022-07" db="EMBL/GenBank/DDBJ databases">
        <title>Genome Sequence of Phlebia brevispora.</title>
        <authorList>
            <person name="Buettner E."/>
        </authorList>
    </citation>
    <scope>NUCLEOTIDE SEQUENCE</scope>
    <source>
        <strain evidence="1">MPL23</strain>
    </source>
</reference>
<dbReference type="Proteomes" id="UP001148662">
    <property type="component" value="Unassembled WGS sequence"/>
</dbReference>
<evidence type="ECO:0000313" key="2">
    <source>
        <dbReference type="Proteomes" id="UP001148662"/>
    </source>
</evidence>
<protein>
    <submittedName>
        <fullName evidence="1">Uncharacterized protein</fullName>
    </submittedName>
</protein>
<comment type="caution">
    <text evidence="1">The sequence shown here is derived from an EMBL/GenBank/DDBJ whole genome shotgun (WGS) entry which is preliminary data.</text>
</comment>